<feature type="domain" description="HTH gntR-type" evidence="4">
    <location>
        <begin position="11"/>
        <end position="78"/>
    </location>
</feature>
<keyword evidence="1" id="KW-0805">Transcription regulation</keyword>
<name>A0A1S7S2G7_9HYPH</name>
<dbReference type="SMART" id="SM00345">
    <property type="entry name" value="HTH_GNTR"/>
    <property type="match status" value="1"/>
</dbReference>
<dbReference type="CDD" id="cd07377">
    <property type="entry name" value="WHTH_GntR"/>
    <property type="match status" value="1"/>
</dbReference>
<accession>A0A1S7S2G7</accession>
<keyword evidence="2" id="KW-0238">DNA-binding</keyword>
<dbReference type="SUPFAM" id="SSF48008">
    <property type="entry name" value="GntR ligand-binding domain-like"/>
    <property type="match status" value="1"/>
</dbReference>
<evidence type="ECO:0000313" key="6">
    <source>
        <dbReference type="Proteomes" id="UP000191987"/>
    </source>
</evidence>
<dbReference type="PANTHER" id="PTHR43537:SF20">
    <property type="entry name" value="HTH-TYPE TRANSCRIPTIONAL REPRESSOR GLAR"/>
    <property type="match status" value="1"/>
</dbReference>
<dbReference type="SMART" id="SM00895">
    <property type="entry name" value="FCD"/>
    <property type="match status" value="1"/>
</dbReference>
<dbReference type="RefSeq" id="WP_080821163.1">
    <property type="nucleotide sequence ID" value="NZ_LT009750.1"/>
</dbReference>
<dbReference type="PROSITE" id="PS50949">
    <property type="entry name" value="HTH_GNTR"/>
    <property type="match status" value="1"/>
</dbReference>
<dbReference type="InterPro" id="IPR011711">
    <property type="entry name" value="GntR_C"/>
</dbReference>
<evidence type="ECO:0000256" key="3">
    <source>
        <dbReference type="ARBA" id="ARBA00023163"/>
    </source>
</evidence>
<reference evidence="5 6" key="1">
    <citation type="submission" date="2016-01" db="EMBL/GenBank/DDBJ databases">
        <authorList>
            <person name="Oliw E.H."/>
        </authorList>
    </citation>
    <scope>NUCLEOTIDE SEQUENCE [LARGE SCALE GENOMIC DNA]</scope>
    <source>
        <strain evidence="5 6">Zutra 3-1</strain>
    </source>
</reference>
<sequence>MDDRAVSVTKRTLASSIHDTLRKEIIAGEIPADSKLNIRQLAARFDVGMAPVREALSRLSTEGLVTQSDHRGFAVIPISVEELWDLHKARVQLNEIALRQSIENGDATWEERIVVAGHRLLKTRRPDDDLFAPGADEWTGLHKAFHHELLSASSSARLLQYCDQLFDELERYRHVGRHVSVPRPDVTEEHRAIMEATINRDADLAVRLLTAHYLRTVERVELGLKSRAR</sequence>
<dbReference type="Proteomes" id="UP000191987">
    <property type="component" value="Unassembled WGS sequence"/>
</dbReference>
<dbReference type="InterPro" id="IPR008920">
    <property type="entry name" value="TF_FadR/GntR_C"/>
</dbReference>
<dbReference type="Pfam" id="PF00392">
    <property type="entry name" value="GntR"/>
    <property type="match status" value="1"/>
</dbReference>
<evidence type="ECO:0000256" key="1">
    <source>
        <dbReference type="ARBA" id="ARBA00023015"/>
    </source>
</evidence>
<protein>
    <submittedName>
        <fullName evidence="5">Putative transcriptional regulator</fullName>
    </submittedName>
</protein>
<dbReference type="EMBL" id="FBWG01000049">
    <property type="protein sequence ID" value="CUX61515.1"/>
    <property type="molecule type" value="Genomic_DNA"/>
</dbReference>
<dbReference type="InterPro" id="IPR000524">
    <property type="entry name" value="Tscrpt_reg_HTH_GntR"/>
</dbReference>
<evidence type="ECO:0000256" key="2">
    <source>
        <dbReference type="ARBA" id="ARBA00023125"/>
    </source>
</evidence>
<dbReference type="Gene3D" id="1.10.10.10">
    <property type="entry name" value="Winged helix-like DNA-binding domain superfamily/Winged helix DNA-binding domain"/>
    <property type="match status" value="1"/>
</dbReference>
<dbReference type="InterPro" id="IPR036390">
    <property type="entry name" value="WH_DNA-bd_sf"/>
</dbReference>
<dbReference type="GO" id="GO:0003677">
    <property type="term" value="F:DNA binding"/>
    <property type="evidence" value="ECO:0007669"/>
    <property type="project" value="UniProtKB-KW"/>
</dbReference>
<dbReference type="Pfam" id="PF07729">
    <property type="entry name" value="FCD"/>
    <property type="match status" value="1"/>
</dbReference>
<dbReference type="GO" id="GO:0003700">
    <property type="term" value="F:DNA-binding transcription factor activity"/>
    <property type="evidence" value="ECO:0007669"/>
    <property type="project" value="InterPro"/>
</dbReference>
<proteinExistence type="predicted"/>
<dbReference type="SUPFAM" id="SSF46785">
    <property type="entry name" value="Winged helix' DNA-binding domain"/>
    <property type="match status" value="1"/>
</dbReference>
<dbReference type="Gene3D" id="1.20.120.530">
    <property type="entry name" value="GntR ligand-binding domain-like"/>
    <property type="match status" value="1"/>
</dbReference>
<evidence type="ECO:0000259" key="4">
    <source>
        <dbReference type="PROSITE" id="PS50949"/>
    </source>
</evidence>
<dbReference type="InterPro" id="IPR036388">
    <property type="entry name" value="WH-like_DNA-bd_sf"/>
</dbReference>
<gene>
    <name evidence="5" type="ORF">AGR7C_pAt0074</name>
</gene>
<evidence type="ECO:0000313" key="5">
    <source>
        <dbReference type="EMBL" id="CUX61515.1"/>
    </source>
</evidence>
<dbReference type="AlphaFoldDB" id="A0A1S7S2G7"/>
<keyword evidence="3" id="KW-0804">Transcription</keyword>
<organism evidence="5 6">
    <name type="scientific">Agrobacterium deltaense Zutra 3/1</name>
    <dbReference type="NCBI Taxonomy" id="1183427"/>
    <lineage>
        <taxon>Bacteria</taxon>
        <taxon>Pseudomonadati</taxon>
        <taxon>Pseudomonadota</taxon>
        <taxon>Alphaproteobacteria</taxon>
        <taxon>Hyphomicrobiales</taxon>
        <taxon>Rhizobiaceae</taxon>
        <taxon>Rhizobium/Agrobacterium group</taxon>
        <taxon>Agrobacterium</taxon>
    </lineage>
</organism>
<dbReference type="PANTHER" id="PTHR43537">
    <property type="entry name" value="TRANSCRIPTIONAL REGULATOR, GNTR FAMILY"/>
    <property type="match status" value="1"/>
</dbReference>